<evidence type="ECO:0000313" key="2">
    <source>
        <dbReference type="Proteomes" id="UP000510822"/>
    </source>
</evidence>
<keyword evidence="2" id="KW-1185">Reference proteome</keyword>
<reference evidence="1 2" key="1">
    <citation type="journal article" date="2016" name="Int. J. Syst. Evol. Microbiol.">
        <title>Chitinibacter fontanus sp. nov., isolated from a spring.</title>
        <authorList>
            <person name="Sheu S.Y."/>
            <person name="Li Y.S."/>
            <person name="Young C.C."/>
            <person name="Chen W.M."/>
        </authorList>
    </citation>
    <scope>NUCLEOTIDE SEQUENCE [LARGE SCALE GENOMIC DNA]</scope>
    <source>
        <strain evidence="1 2">STM-7</strain>
    </source>
</reference>
<dbReference type="KEGG" id="cfon:HZU75_09275"/>
<evidence type="ECO:0000313" key="1">
    <source>
        <dbReference type="EMBL" id="QLI81706.1"/>
    </source>
</evidence>
<organism evidence="1 2">
    <name type="scientific">Chitinibacter fontanus</name>
    <dbReference type="NCBI Taxonomy" id="1737446"/>
    <lineage>
        <taxon>Bacteria</taxon>
        <taxon>Pseudomonadati</taxon>
        <taxon>Pseudomonadota</taxon>
        <taxon>Betaproteobacteria</taxon>
        <taxon>Neisseriales</taxon>
        <taxon>Chitinibacteraceae</taxon>
        <taxon>Chitinibacter</taxon>
    </lineage>
</organism>
<dbReference type="Proteomes" id="UP000510822">
    <property type="component" value="Chromosome"/>
</dbReference>
<proteinExistence type="predicted"/>
<protein>
    <submittedName>
        <fullName evidence="1">Uncharacterized protein</fullName>
    </submittedName>
</protein>
<accession>A0A7D5ZDL8</accession>
<sequence>MGNSKTKGRITVSSRIDFVRLASEQMSDAILVLIYDTTDERTTKSRTTLVNYLNDIGMMTLAQAIEAHKSIVMFENPDDAILAWQQVSDHSHALGAHLFWHGLQDDAVHHAILQARPKEVSPLAHH</sequence>
<dbReference type="AlphaFoldDB" id="A0A7D5ZDL8"/>
<dbReference type="RefSeq" id="WP_180305816.1">
    <property type="nucleotide sequence ID" value="NZ_CP058952.1"/>
</dbReference>
<gene>
    <name evidence="1" type="ORF">HZU75_09275</name>
</gene>
<dbReference type="EMBL" id="CP058952">
    <property type="protein sequence ID" value="QLI81706.1"/>
    <property type="molecule type" value="Genomic_DNA"/>
</dbReference>
<name>A0A7D5ZDL8_9NEIS</name>